<dbReference type="Proteomes" id="UP000324222">
    <property type="component" value="Unassembled WGS sequence"/>
</dbReference>
<dbReference type="EMBL" id="VSRR010044747">
    <property type="protein sequence ID" value="MPC76986.1"/>
    <property type="molecule type" value="Genomic_DNA"/>
</dbReference>
<accession>A0A5B7I4X6</accession>
<gene>
    <name evidence="2" type="ORF">E2C01_071423</name>
</gene>
<evidence type="ECO:0000313" key="2">
    <source>
        <dbReference type="EMBL" id="MPC76986.1"/>
    </source>
</evidence>
<dbReference type="AlphaFoldDB" id="A0A5B7I4X6"/>
<comment type="caution">
    <text evidence="2">The sequence shown here is derived from an EMBL/GenBank/DDBJ whole genome shotgun (WGS) entry which is preliminary data.</text>
</comment>
<organism evidence="2 3">
    <name type="scientific">Portunus trituberculatus</name>
    <name type="common">Swimming crab</name>
    <name type="synonym">Neptunus trituberculatus</name>
    <dbReference type="NCBI Taxonomy" id="210409"/>
    <lineage>
        <taxon>Eukaryota</taxon>
        <taxon>Metazoa</taxon>
        <taxon>Ecdysozoa</taxon>
        <taxon>Arthropoda</taxon>
        <taxon>Crustacea</taxon>
        <taxon>Multicrustacea</taxon>
        <taxon>Malacostraca</taxon>
        <taxon>Eumalacostraca</taxon>
        <taxon>Eucarida</taxon>
        <taxon>Decapoda</taxon>
        <taxon>Pleocyemata</taxon>
        <taxon>Brachyura</taxon>
        <taxon>Eubrachyura</taxon>
        <taxon>Portunoidea</taxon>
        <taxon>Portunidae</taxon>
        <taxon>Portuninae</taxon>
        <taxon>Portunus</taxon>
    </lineage>
</organism>
<feature type="compositionally biased region" description="Polar residues" evidence="1">
    <location>
        <begin position="23"/>
        <end position="42"/>
    </location>
</feature>
<name>A0A5B7I4X6_PORTR</name>
<proteinExistence type="predicted"/>
<keyword evidence="3" id="KW-1185">Reference proteome</keyword>
<reference evidence="2 3" key="1">
    <citation type="submission" date="2019-05" db="EMBL/GenBank/DDBJ databases">
        <title>Another draft genome of Portunus trituberculatus and its Hox gene families provides insights of decapod evolution.</title>
        <authorList>
            <person name="Jeong J.-H."/>
            <person name="Song I."/>
            <person name="Kim S."/>
            <person name="Choi T."/>
            <person name="Kim D."/>
            <person name="Ryu S."/>
            <person name="Kim W."/>
        </authorList>
    </citation>
    <scope>NUCLEOTIDE SEQUENCE [LARGE SCALE GENOMIC DNA]</scope>
    <source>
        <tissue evidence="2">Muscle</tissue>
    </source>
</reference>
<sequence>MMQVRDYRRKEKAPVRGWLPLYTNASDTPIHQGLATDTSTETSPPPVISMTFIPLRGEAPHECDVEEHNNGAYQPSLEIPEGSQTVRGARLAATSPHTTTTNNSGAAGRILHRTSPDTITRMLL</sequence>
<feature type="region of interest" description="Disordered" evidence="1">
    <location>
        <begin position="23"/>
        <end position="46"/>
    </location>
</feature>
<evidence type="ECO:0000256" key="1">
    <source>
        <dbReference type="SAM" id="MobiDB-lite"/>
    </source>
</evidence>
<protein>
    <submittedName>
        <fullName evidence="2">Uncharacterized protein</fullName>
    </submittedName>
</protein>
<evidence type="ECO:0000313" key="3">
    <source>
        <dbReference type="Proteomes" id="UP000324222"/>
    </source>
</evidence>